<feature type="domain" description="Phage tail fibre protein N-terminal" evidence="3">
    <location>
        <begin position="1"/>
        <end position="127"/>
    </location>
</feature>
<dbReference type="PANTHER" id="PTHR35191:SF1">
    <property type="entry name" value="PROPHAGE SIDE TAIL FIBER PROTEIN HOMOLOG STFQ-RELATED"/>
    <property type="match status" value="1"/>
</dbReference>
<feature type="non-terminal residue" evidence="4">
    <location>
        <position position="223"/>
    </location>
</feature>
<evidence type="ECO:0000313" key="4">
    <source>
        <dbReference type="EMBL" id="MDX8000416.1"/>
    </source>
</evidence>
<dbReference type="Proteomes" id="UP001271640">
    <property type="component" value="Unassembled WGS sequence"/>
</dbReference>
<dbReference type="Pfam" id="PF12571">
    <property type="entry name" value="Phage_tail_fib"/>
    <property type="match status" value="1"/>
</dbReference>
<dbReference type="InterPro" id="IPR005068">
    <property type="entry name" value="Phage_lambda_Stf-r2"/>
</dbReference>
<name>A0ABU4SP24_9GAMM</name>
<evidence type="ECO:0000256" key="1">
    <source>
        <dbReference type="ARBA" id="ARBA00004328"/>
    </source>
</evidence>
<evidence type="ECO:0000313" key="5">
    <source>
        <dbReference type="Proteomes" id="UP001271640"/>
    </source>
</evidence>
<keyword evidence="5" id="KW-1185">Reference proteome</keyword>
<proteinExistence type="predicted"/>
<accession>A0ABU4SP24</accession>
<dbReference type="EMBL" id="VCDP01000058">
    <property type="protein sequence ID" value="MDX8000416.1"/>
    <property type="molecule type" value="Genomic_DNA"/>
</dbReference>
<sequence length="223" mass="24293">MNTKYFSLLTDAGTDKLKKAVSSGTKLEITHMVVGDGGGSLPTPDSSQSKLINEKHRAEIDALAIDPNNPNQIIAEQIIPEGKGNWWVREIGLLDKDGTLVAIGNCADLYKPESKEQTVRMSLTVNNSNLTGWISGLLSGLATRKYVRNKIEEHAESRNHPSANLKEKGFVVLSNAVNSDNETQAATPKAIKTTYELANQAYQLANSISSTDKYVPLTRRING</sequence>
<dbReference type="RefSeq" id="WP_319927120.1">
    <property type="nucleotide sequence ID" value="NZ_VCDP01000058.1"/>
</dbReference>
<gene>
    <name evidence="4" type="ORF">FE394_14715</name>
</gene>
<keyword evidence="2" id="KW-0945">Host-virus interaction</keyword>
<reference evidence="5" key="1">
    <citation type="journal article" date="2024" name="Toxins">
        <title>Genome Sequence Analysis of Native Xenorhabdus Strains Isolated from Entomopathogenic Nematodes in Argentina.</title>
        <authorList>
            <person name="Palma L."/>
            <person name="Frizzo L."/>
            <person name="Kaiser S."/>
            <person name="Berry C."/>
            <person name="Caballero P."/>
            <person name="Bode H.B."/>
            <person name="Del Valle E.E."/>
        </authorList>
    </citation>
    <scope>NUCLEOTIDE SEQUENCE [LARGE SCALE GENOMIC DNA]</scope>
    <source>
        <strain evidence="5">Reich</strain>
    </source>
</reference>
<evidence type="ECO:0000256" key="2">
    <source>
        <dbReference type="ARBA" id="ARBA00022581"/>
    </source>
</evidence>
<comment type="caution">
    <text evidence="4">The sequence shown here is derived from an EMBL/GenBank/DDBJ whole genome shotgun (WGS) entry which is preliminary data.</text>
</comment>
<organism evidence="4 5">
    <name type="scientific">Xenorhabdus littoralis</name>
    <dbReference type="NCBI Taxonomy" id="2582835"/>
    <lineage>
        <taxon>Bacteria</taxon>
        <taxon>Pseudomonadati</taxon>
        <taxon>Pseudomonadota</taxon>
        <taxon>Gammaproteobacteria</taxon>
        <taxon>Enterobacterales</taxon>
        <taxon>Morganellaceae</taxon>
        <taxon>Xenorhabdus</taxon>
    </lineage>
</organism>
<dbReference type="InterPro" id="IPR051934">
    <property type="entry name" value="Phage_Tail_Fiber_Structural"/>
</dbReference>
<protein>
    <submittedName>
        <fullName evidence="4">Phage tail protein</fullName>
    </submittedName>
</protein>
<dbReference type="PANTHER" id="PTHR35191">
    <property type="entry name" value="PROPHAGE SIDE TAIL FIBER PROTEIN HOMOLOG STFQ-RELATED"/>
    <property type="match status" value="1"/>
</dbReference>
<dbReference type="Pfam" id="PF03406">
    <property type="entry name" value="Phage_fiber_2"/>
    <property type="match status" value="1"/>
</dbReference>
<comment type="subcellular location">
    <subcellularLocation>
        <location evidence="1">Virion</location>
    </subcellularLocation>
</comment>
<dbReference type="InterPro" id="IPR022225">
    <property type="entry name" value="Phage_tail_fibre_N"/>
</dbReference>
<evidence type="ECO:0000259" key="3">
    <source>
        <dbReference type="Pfam" id="PF12571"/>
    </source>
</evidence>